<feature type="region of interest" description="Disordered" evidence="1">
    <location>
        <begin position="304"/>
        <end position="324"/>
    </location>
</feature>
<dbReference type="Proteomes" id="UP001172457">
    <property type="component" value="Unassembled WGS sequence"/>
</dbReference>
<dbReference type="Pfam" id="PF14111">
    <property type="entry name" value="DUF4283"/>
    <property type="match status" value="1"/>
</dbReference>
<dbReference type="PROSITE" id="PS50878">
    <property type="entry name" value="RT_POL"/>
    <property type="match status" value="1"/>
</dbReference>
<sequence>MGFEDLFADCPTQPVRKSVFERLAKDSRLQHSEDVKKGVSFASIVGSKVSDSLSFFPLEDKVQSRIHIPMHLAKEAMKTHNATLFGYFLGARIPFPVVQNYIKTAWGKYGLTNSMMNNSGVFFFKFNDVGGCNQVVEQGPLMIRGVPLFVAHWDPTKGLSKPLHTTCPLWIKLHNIPLVAFNKEGISRIASALGVPKQMDACTASMCDKSWGRPSFAKVLVEVWSVGELKKELEVVIPDLNGGDESKVMIRVEYIWEPSQCSHCLVFGHKISSCAKAVASQQKQKKITKVMDEEGFVTVERKQWRPKTVDKPSSSGTKDDGGIVDVSVKDVHNTTVDDALVAADSGSRVEVPSVELENKMEEPVSVEAPVPVEVVSVVPKPTKPDESKSIDRDLETNSNFCQAFGHPVRSILKNPNRFTVLDQEGVTGVEGGKRDAGSKPKRSSPTQLPGGGIPKPRNNETHVKGEVLPNVCSRVFGRWNWISNQTVSQYGTRIIVAWDEAAFDIMLLDLDSQFMNCEIKVRGSNSAFFATFIYGANQGSVRHLLWSGVRRFRAIIGDKPWVVAGDFNALLFPHDALGGSSRRNSDMADFASFVDDVEIFDMRYTGVHHTWCQKPNQEAGLRRKLDRVMANTTFTSLFANASVVFLPRGISDHSPSLVTFSCGVKKRKRGFKFDNFLIENPRFFQIVNDGWNTHVDGNFMFRVTSKLKLLKKPLANLRNTYGDLSLRVKKAKHELDVIQLACDLDPFNMVLRDDLLATRMAYNQARLDEEVAAMQRAKVKWLKEGDSNTRYFHMAIKEKRHSQQIHSIRDMSGVYVHDEEVPKAFLDHLKSIIGTSDASIDPQIPDGIITHSLSFEEANHMIRPFTDEDVRNAMFSIGNEKAPGPDGFSAKFFKATWNTIGKDVSIAIHNFFYRSHLVGELNHTLLCLLPKSPNASTVSDFRPIACCTVLYKCISKMLVERIKPALDGLVSRTQSAFIPGRRIVDNILMAHELVVGYQLNVGQPRCAFKIDIRKAYDMVNWDFLFNMLKGFGFHIALIRWLKEMIATPSFSISLNGEVSGFFKGARGIRQGDPLSPYLFTLVMEGFSLLFKRCIAEAVDFGYHNGCAELDITHLCFADDLFVFTYGDVNSVEVLKKALFLFAKHSGLSANLQKSEVFFGNVPIETQNAILECLPFSKGMLPIRYLGVPLSPVTLKVADYGILISKVKSRIGNWKAKFLSFGGRKQLVVSVLQSLQLYWMAIFLFPSAVVHSLEALFRDFLWAHGNSSRGKCKVAWDLVCRPLKNGGLGFKRLATWNRALLVKHLWDIATRRQSLWVSWVYCYYLNDVNIWKTHLHNRWSWTFRKMLSFRDEVRRFFKVRIGDGRTTNAWEDIWCLTVPISSVVSYRVIHSTGFHASYTVADFVERLNGQWPTDWINRFSCFQTALIPTLQPNVQDRFYWDSEPSGRFSVQKAYISLDGDHPIVPWHSSVWFRGHIPKHSFCLWTACLNRLPTQDRMHNWKQEPPDMVCSLCGACQDSHAHLFFECSFSKLVWSKVKSDVHWLNFPDDWVEIKEAISDVGLMPKLIIHKLTLAASVYLIWRERNNRLFTNKKKPPEHLVKDIRGIVLSRVDDKGRSRQNPDAFAEQH</sequence>
<dbReference type="Gene3D" id="3.60.10.10">
    <property type="entry name" value="Endonuclease/exonuclease/phosphatase"/>
    <property type="match status" value="1"/>
</dbReference>
<dbReference type="Pfam" id="PF13966">
    <property type="entry name" value="zf-RVT"/>
    <property type="match status" value="1"/>
</dbReference>
<comment type="caution">
    <text evidence="3">The sequence shown here is derived from an EMBL/GenBank/DDBJ whole genome shotgun (WGS) entry which is preliminary data.</text>
</comment>
<dbReference type="InterPro" id="IPR000477">
    <property type="entry name" value="RT_dom"/>
</dbReference>
<feature type="domain" description="Reverse transcriptase" evidence="2">
    <location>
        <begin position="910"/>
        <end position="1189"/>
    </location>
</feature>
<evidence type="ECO:0000313" key="4">
    <source>
        <dbReference type="Proteomes" id="UP001172457"/>
    </source>
</evidence>
<evidence type="ECO:0000256" key="1">
    <source>
        <dbReference type="SAM" id="MobiDB-lite"/>
    </source>
</evidence>
<dbReference type="InterPro" id="IPR025558">
    <property type="entry name" value="DUF4283"/>
</dbReference>
<dbReference type="InterPro" id="IPR026960">
    <property type="entry name" value="RVT-Znf"/>
</dbReference>
<dbReference type="CDD" id="cd01650">
    <property type="entry name" value="RT_nLTR_like"/>
    <property type="match status" value="1"/>
</dbReference>
<dbReference type="InterPro" id="IPR036691">
    <property type="entry name" value="Endo/exonu/phosph_ase_sf"/>
</dbReference>
<evidence type="ECO:0000259" key="2">
    <source>
        <dbReference type="PROSITE" id="PS50878"/>
    </source>
</evidence>
<accession>A0AA38SI00</accession>
<dbReference type="PANTHER" id="PTHR33116">
    <property type="entry name" value="REVERSE TRANSCRIPTASE ZINC-BINDING DOMAIN-CONTAINING PROTEIN-RELATED-RELATED"/>
    <property type="match status" value="1"/>
</dbReference>
<name>A0AA38SI00_9ASTR</name>
<dbReference type="EMBL" id="JARYMX010000011">
    <property type="protein sequence ID" value="KAJ9536711.1"/>
    <property type="molecule type" value="Genomic_DNA"/>
</dbReference>
<protein>
    <recommendedName>
        <fullName evidence="2">Reverse transcriptase domain-containing protein</fullName>
    </recommendedName>
</protein>
<proteinExistence type="predicted"/>
<evidence type="ECO:0000313" key="3">
    <source>
        <dbReference type="EMBL" id="KAJ9536711.1"/>
    </source>
</evidence>
<feature type="region of interest" description="Disordered" evidence="1">
    <location>
        <begin position="423"/>
        <end position="462"/>
    </location>
</feature>
<dbReference type="PANTHER" id="PTHR33116:SF78">
    <property type="entry name" value="OS12G0587133 PROTEIN"/>
    <property type="match status" value="1"/>
</dbReference>
<dbReference type="Pfam" id="PF00078">
    <property type="entry name" value="RVT_1"/>
    <property type="match status" value="1"/>
</dbReference>
<dbReference type="SUPFAM" id="SSF56219">
    <property type="entry name" value="DNase I-like"/>
    <property type="match status" value="1"/>
</dbReference>
<reference evidence="3" key="1">
    <citation type="submission" date="2023-03" db="EMBL/GenBank/DDBJ databases">
        <title>Chromosome-scale reference genome and RAD-based genetic map of yellow starthistle (Centaurea solstitialis) reveal putative structural variation and QTLs associated with invader traits.</title>
        <authorList>
            <person name="Reatini B."/>
            <person name="Cang F.A."/>
            <person name="Jiang Q."/>
            <person name="Mckibben M.T.W."/>
            <person name="Barker M.S."/>
            <person name="Rieseberg L.H."/>
            <person name="Dlugosch K.M."/>
        </authorList>
    </citation>
    <scope>NUCLEOTIDE SEQUENCE</scope>
    <source>
        <strain evidence="3">CAN-66</strain>
        <tissue evidence="3">Leaf</tissue>
    </source>
</reference>
<dbReference type="SUPFAM" id="SSF56672">
    <property type="entry name" value="DNA/RNA polymerases"/>
    <property type="match status" value="1"/>
</dbReference>
<dbReference type="InterPro" id="IPR043502">
    <property type="entry name" value="DNA/RNA_pol_sf"/>
</dbReference>
<keyword evidence="4" id="KW-1185">Reference proteome</keyword>
<organism evidence="3 4">
    <name type="scientific">Centaurea solstitialis</name>
    <name type="common">yellow star-thistle</name>
    <dbReference type="NCBI Taxonomy" id="347529"/>
    <lineage>
        <taxon>Eukaryota</taxon>
        <taxon>Viridiplantae</taxon>
        <taxon>Streptophyta</taxon>
        <taxon>Embryophyta</taxon>
        <taxon>Tracheophyta</taxon>
        <taxon>Spermatophyta</taxon>
        <taxon>Magnoliopsida</taxon>
        <taxon>eudicotyledons</taxon>
        <taxon>Gunneridae</taxon>
        <taxon>Pentapetalae</taxon>
        <taxon>asterids</taxon>
        <taxon>campanulids</taxon>
        <taxon>Asterales</taxon>
        <taxon>Asteraceae</taxon>
        <taxon>Carduoideae</taxon>
        <taxon>Cardueae</taxon>
        <taxon>Centaureinae</taxon>
        <taxon>Centaurea</taxon>
    </lineage>
</organism>
<gene>
    <name evidence="3" type="ORF">OSB04_un000096</name>
</gene>